<dbReference type="EMBL" id="WBMX01004633">
    <property type="protein sequence ID" value="NXC19332.1"/>
    <property type="molecule type" value="Genomic_DNA"/>
</dbReference>
<comment type="caution">
    <text evidence="10">The sequence shown here is derived from an EMBL/GenBank/DDBJ whole genome shotgun (WGS) entry which is preliminary data.</text>
</comment>
<keyword evidence="11" id="KW-1185">Reference proteome</keyword>
<comment type="subcellular location">
    <subcellularLocation>
        <location evidence="1">Cytoplasm</location>
        <location evidence="1">Cytoskeleton</location>
        <location evidence="1">Spindle</location>
    </subcellularLocation>
</comment>
<feature type="non-terminal residue" evidence="10">
    <location>
        <position position="1"/>
    </location>
</feature>
<dbReference type="OrthoDB" id="5372507at2759"/>
<dbReference type="GO" id="GO:0070652">
    <property type="term" value="C:HAUS complex"/>
    <property type="evidence" value="ECO:0007669"/>
    <property type="project" value="InterPro"/>
</dbReference>
<comment type="similarity">
    <text evidence="2">Belongs to the HAUS1 family.</text>
</comment>
<proteinExistence type="inferred from homology"/>
<keyword evidence="3" id="KW-0963">Cytoplasm</keyword>
<evidence type="ECO:0000256" key="7">
    <source>
        <dbReference type="ARBA" id="ARBA00023054"/>
    </source>
</evidence>
<keyword evidence="7" id="KW-0175">Coiled coil</keyword>
<evidence type="ECO:0000256" key="2">
    <source>
        <dbReference type="ARBA" id="ARBA00005479"/>
    </source>
</evidence>
<sequence>QVTSWLKKTFGDEPIPQYEVNAWTVDYLYELAECSEARNRDVCLLIEDTKQKAEEYEARANYLQSLLSESLGLSMSSLSSKGISFLNILVNSAMTLETKDTSLTSFFCAINDMTVELFATQSKASEMELKLKKMKNKLTMALTMEKKLETDIQKTEELLELRKLKADYQSYKMNFLRAKSKDLKIRIKAAEEQLLATGLDQSLTHESLVKLSE</sequence>
<evidence type="ECO:0000313" key="10">
    <source>
        <dbReference type="EMBL" id="NXC19332.1"/>
    </source>
</evidence>
<dbReference type="PRINTS" id="PR02087">
    <property type="entry name" value="HAUSAUGMINL1"/>
</dbReference>
<accession>A0A851LWN0</accession>
<evidence type="ECO:0000256" key="5">
    <source>
        <dbReference type="ARBA" id="ARBA00022701"/>
    </source>
</evidence>
<dbReference type="GO" id="GO:0005819">
    <property type="term" value="C:spindle"/>
    <property type="evidence" value="ECO:0007669"/>
    <property type="project" value="UniProtKB-SubCell"/>
</dbReference>
<evidence type="ECO:0000256" key="9">
    <source>
        <dbReference type="ARBA" id="ARBA00023306"/>
    </source>
</evidence>
<keyword evidence="9" id="KW-0131">Cell cycle</keyword>
<dbReference type="GO" id="GO:0051225">
    <property type="term" value="P:spindle assembly"/>
    <property type="evidence" value="ECO:0007669"/>
    <property type="project" value="InterPro"/>
</dbReference>
<keyword evidence="4" id="KW-0132">Cell division</keyword>
<evidence type="ECO:0000256" key="6">
    <source>
        <dbReference type="ARBA" id="ARBA00022776"/>
    </source>
</evidence>
<keyword evidence="8" id="KW-0206">Cytoskeleton</keyword>
<dbReference type="Pfam" id="PF25762">
    <property type="entry name" value="HAUS1"/>
    <property type="match status" value="1"/>
</dbReference>
<organism evidence="10 11">
    <name type="scientific">Corythaeola cristata</name>
    <name type="common">Great blue turaco</name>
    <dbReference type="NCBI Taxonomy" id="103954"/>
    <lineage>
        <taxon>Eukaryota</taxon>
        <taxon>Metazoa</taxon>
        <taxon>Chordata</taxon>
        <taxon>Craniata</taxon>
        <taxon>Vertebrata</taxon>
        <taxon>Euteleostomi</taxon>
        <taxon>Archelosauria</taxon>
        <taxon>Archosauria</taxon>
        <taxon>Dinosauria</taxon>
        <taxon>Saurischia</taxon>
        <taxon>Theropoda</taxon>
        <taxon>Coelurosauria</taxon>
        <taxon>Aves</taxon>
        <taxon>Neognathae</taxon>
        <taxon>Neoaves</taxon>
        <taxon>Otidimorphae</taxon>
        <taxon>Musophagiformes</taxon>
        <taxon>Musophagidae</taxon>
        <taxon>Corythaeola</taxon>
    </lineage>
</organism>
<evidence type="ECO:0000256" key="1">
    <source>
        <dbReference type="ARBA" id="ARBA00004186"/>
    </source>
</evidence>
<dbReference type="GO" id="GO:0051301">
    <property type="term" value="P:cell division"/>
    <property type="evidence" value="ECO:0007669"/>
    <property type="project" value="UniProtKB-KW"/>
</dbReference>
<protein>
    <submittedName>
        <fullName evidence="10">HAUS1 protein</fullName>
    </submittedName>
</protein>
<dbReference type="PANTHER" id="PTHR31570:SF1">
    <property type="entry name" value="HAUS AUGMIN-LIKE COMPLEX SUBUNIT 1"/>
    <property type="match status" value="1"/>
</dbReference>
<evidence type="ECO:0000256" key="3">
    <source>
        <dbReference type="ARBA" id="ARBA00022490"/>
    </source>
</evidence>
<dbReference type="GO" id="GO:0005874">
    <property type="term" value="C:microtubule"/>
    <property type="evidence" value="ECO:0007669"/>
    <property type="project" value="UniProtKB-KW"/>
</dbReference>
<evidence type="ECO:0000313" key="11">
    <source>
        <dbReference type="Proteomes" id="UP000621168"/>
    </source>
</evidence>
<keyword evidence="5" id="KW-0493">Microtubule</keyword>
<dbReference type="GO" id="GO:0005829">
    <property type="term" value="C:cytosol"/>
    <property type="evidence" value="ECO:0007669"/>
    <property type="project" value="TreeGrafter"/>
</dbReference>
<evidence type="ECO:0000256" key="8">
    <source>
        <dbReference type="ARBA" id="ARBA00023212"/>
    </source>
</evidence>
<reference evidence="10" key="1">
    <citation type="submission" date="2019-09" db="EMBL/GenBank/DDBJ databases">
        <title>Bird 10,000 Genomes (B10K) Project - Family phase.</title>
        <authorList>
            <person name="Zhang G."/>
        </authorList>
    </citation>
    <scope>NUCLEOTIDE SEQUENCE</scope>
    <source>
        <strain evidence="10">B10K-CU-031-40</strain>
    </source>
</reference>
<name>A0A851LWN0_CORCR</name>
<feature type="non-terminal residue" evidence="10">
    <location>
        <position position="213"/>
    </location>
</feature>
<keyword evidence="6" id="KW-0498">Mitosis</keyword>
<dbReference type="GO" id="GO:0007098">
    <property type="term" value="P:centrosome cycle"/>
    <property type="evidence" value="ECO:0007669"/>
    <property type="project" value="TreeGrafter"/>
</dbReference>
<evidence type="ECO:0000256" key="4">
    <source>
        <dbReference type="ARBA" id="ARBA00022618"/>
    </source>
</evidence>
<dbReference type="InterPro" id="IPR026243">
    <property type="entry name" value="HAUS1"/>
</dbReference>
<dbReference type="PANTHER" id="PTHR31570">
    <property type="entry name" value="HAUS AUGMIN-LIKE COMPLEX SUBUNIT 1"/>
    <property type="match status" value="1"/>
</dbReference>
<dbReference type="Proteomes" id="UP000621168">
    <property type="component" value="Unassembled WGS sequence"/>
</dbReference>
<dbReference type="AlphaFoldDB" id="A0A851LWN0"/>
<gene>
    <name evidence="10" type="primary">Haus1</name>
    <name evidence="10" type="ORF">CORCRI_R04467</name>
</gene>